<dbReference type="AlphaFoldDB" id="A0A1F6DFQ6"/>
<dbReference type="InterPro" id="IPR039447">
    <property type="entry name" value="UreH-like_TM_dom"/>
</dbReference>
<evidence type="ECO:0000313" key="4">
    <source>
        <dbReference type="Proteomes" id="UP000178794"/>
    </source>
</evidence>
<keyword evidence="1" id="KW-0812">Transmembrane</keyword>
<name>A0A1F6DFQ6_9BACT</name>
<keyword evidence="1" id="KW-1133">Transmembrane helix</keyword>
<organism evidence="3 4">
    <name type="scientific">Candidatus Kaiserbacteria bacterium RIFCSPHIGHO2_02_FULL_50_50</name>
    <dbReference type="NCBI Taxonomy" id="1798492"/>
    <lineage>
        <taxon>Bacteria</taxon>
        <taxon>Candidatus Kaiseribacteriota</taxon>
    </lineage>
</organism>
<dbReference type="EMBL" id="MFLF01000008">
    <property type="protein sequence ID" value="OGG60231.1"/>
    <property type="molecule type" value="Genomic_DNA"/>
</dbReference>
<feature type="domain" description="Urease accessory protein UreH-like transmembrane" evidence="2">
    <location>
        <begin position="96"/>
        <end position="291"/>
    </location>
</feature>
<evidence type="ECO:0000259" key="2">
    <source>
        <dbReference type="Pfam" id="PF13386"/>
    </source>
</evidence>
<sequence length="303" mass="32076">MELTAHSNVESVRVHLDTKTVDVVGSFASHEEAQQELAPLLAPHGYTLAHEATVAPRDSIIRALPFAAGIIAVFLILQTFGLAGTLGSGAITPASALIIGFIASLSSCGAVVGSLLLSLTAHYAQKGERIVPQLTFHGGRLIAFFALGGALGAFGNFVTLGFYTTLILNSIVTLMLLALGMSLLNIARIKIPTLPAYVSRPITKLVSAKTPWAPFALGALTFFLPCGFTQSAQLYALSLGTFQSGAMFMSMFALGTLPVLLIISFLPLAFRNPAKKQLFNTVAGLLVLFFALYTLYTTLTILI</sequence>
<reference evidence="3 4" key="1">
    <citation type="journal article" date="2016" name="Nat. Commun.">
        <title>Thousands of microbial genomes shed light on interconnected biogeochemical processes in an aquifer system.</title>
        <authorList>
            <person name="Anantharaman K."/>
            <person name="Brown C.T."/>
            <person name="Hug L.A."/>
            <person name="Sharon I."/>
            <person name="Castelle C.J."/>
            <person name="Probst A.J."/>
            <person name="Thomas B.C."/>
            <person name="Singh A."/>
            <person name="Wilkins M.J."/>
            <person name="Karaoz U."/>
            <person name="Brodie E.L."/>
            <person name="Williams K.H."/>
            <person name="Hubbard S.S."/>
            <person name="Banfield J.F."/>
        </authorList>
    </citation>
    <scope>NUCLEOTIDE SEQUENCE [LARGE SCALE GENOMIC DNA]</scope>
</reference>
<keyword evidence="1" id="KW-0472">Membrane</keyword>
<feature type="transmembrane region" description="Helical" evidence="1">
    <location>
        <begin position="170"/>
        <end position="191"/>
    </location>
</feature>
<feature type="transmembrane region" description="Helical" evidence="1">
    <location>
        <begin position="141"/>
        <end position="164"/>
    </location>
</feature>
<dbReference type="Proteomes" id="UP000178794">
    <property type="component" value="Unassembled WGS sequence"/>
</dbReference>
<feature type="transmembrane region" description="Helical" evidence="1">
    <location>
        <begin position="97"/>
        <end position="120"/>
    </location>
</feature>
<proteinExistence type="predicted"/>
<feature type="transmembrane region" description="Helical" evidence="1">
    <location>
        <begin position="212"/>
        <end position="236"/>
    </location>
</feature>
<evidence type="ECO:0000256" key="1">
    <source>
        <dbReference type="SAM" id="Phobius"/>
    </source>
</evidence>
<dbReference type="Pfam" id="PF13386">
    <property type="entry name" value="DsbD_2"/>
    <property type="match status" value="1"/>
</dbReference>
<feature type="transmembrane region" description="Helical" evidence="1">
    <location>
        <begin position="248"/>
        <end position="270"/>
    </location>
</feature>
<dbReference type="PANTHER" id="PTHR42208">
    <property type="entry name" value="HEAVY METAL TRANSPORTER-RELATED"/>
    <property type="match status" value="1"/>
</dbReference>
<dbReference type="STRING" id="1798492.A3C89_00490"/>
<gene>
    <name evidence="3" type="ORF">A3C89_00490</name>
</gene>
<comment type="caution">
    <text evidence="3">The sequence shown here is derived from an EMBL/GenBank/DDBJ whole genome shotgun (WGS) entry which is preliminary data.</text>
</comment>
<dbReference type="PANTHER" id="PTHR42208:SF1">
    <property type="entry name" value="HEAVY METAL TRANSPORTER"/>
    <property type="match status" value="1"/>
</dbReference>
<protein>
    <recommendedName>
        <fullName evidence="2">Urease accessory protein UreH-like transmembrane domain-containing protein</fullName>
    </recommendedName>
</protein>
<feature type="transmembrane region" description="Helical" evidence="1">
    <location>
        <begin position="66"/>
        <end position="91"/>
    </location>
</feature>
<feature type="transmembrane region" description="Helical" evidence="1">
    <location>
        <begin position="282"/>
        <end position="302"/>
    </location>
</feature>
<evidence type="ECO:0000313" key="3">
    <source>
        <dbReference type="EMBL" id="OGG60231.1"/>
    </source>
</evidence>
<accession>A0A1F6DFQ6</accession>